<dbReference type="Proteomes" id="UP000186785">
    <property type="component" value="Unassembled WGS sequence"/>
</dbReference>
<name>A0A1Q5PQB9_9ACTO</name>
<sequence>MAKQRIESRMPNWVAVIIALVLVGIMGGTSYYIWYDLRHPAPITHAGAVAPSEEAPAGTATPAPTGEGQPGHIAKEAPQVKVVAGLRETNPEDYPAEGGIVRFRSASGNEVCAYAKDLNRLADDPWVSLSPTADGKPYQGEGVVCTQVRGALEPKGDDRHQCQNGELRGRSATLGVNQVNFGACVNGDNPTQADAKSEKNERFNAIKEIPNGAALKLGDRFICGTPLPDLTCVDLQTGRAFSIQTTGYKLFPPVAP</sequence>
<proteinExistence type="predicted"/>
<comment type="caution">
    <text evidence="3">The sequence shown here is derived from an EMBL/GenBank/DDBJ whole genome shotgun (WGS) entry which is preliminary data.</text>
</comment>
<reference evidence="3 4" key="1">
    <citation type="submission" date="2016-11" db="EMBL/GenBank/DDBJ databases">
        <title>Actinomyces gypaetusis sp. nov. isolated from the vulture Gypaetus barbatus in Qinghai Tibet Plateau China.</title>
        <authorList>
            <person name="Meng X."/>
        </authorList>
    </citation>
    <scope>NUCLEOTIDE SEQUENCE [LARGE SCALE GENOMIC DNA]</scope>
    <source>
        <strain evidence="3 4">VUL4_2</strain>
    </source>
</reference>
<dbReference type="OrthoDB" id="3253455at2"/>
<organism evidence="3 4">
    <name type="scientific">Boudabousia liubingyangii</name>
    <dbReference type="NCBI Taxonomy" id="1921764"/>
    <lineage>
        <taxon>Bacteria</taxon>
        <taxon>Bacillati</taxon>
        <taxon>Actinomycetota</taxon>
        <taxon>Actinomycetes</taxon>
        <taxon>Actinomycetales</taxon>
        <taxon>Actinomycetaceae</taxon>
        <taxon>Boudabousia</taxon>
    </lineage>
</organism>
<evidence type="ECO:0000313" key="3">
    <source>
        <dbReference type="EMBL" id="OKL49764.1"/>
    </source>
</evidence>
<accession>A0A1Q5PQB9</accession>
<dbReference type="AlphaFoldDB" id="A0A1Q5PQB9"/>
<evidence type="ECO:0000256" key="1">
    <source>
        <dbReference type="SAM" id="MobiDB-lite"/>
    </source>
</evidence>
<feature type="compositionally biased region" description="Low complexity" evidence="1">
    <location>
        <begin position="53"/>
        <end position="67"/>
    </location>
</feature>
<keyword evidence="4" id="KW-1185">Reference proteome</keyword>
<keyword evidence="2" id="KW-0812">Transmembrane</keyword>
<dbReference type="STRING" id="1921764.BSR28_00335"/>
<gene>
    <name evidence="3" type="ORF">BSR29_02115</name>
</gene>
<feature type="transmembrane region" description="Helical" evidence="2">
    <location>
        <begin position="12"/>
        <end position="34"/>
    </location>
</feature>
<keyword evidence="2" id="KW-0472">Membrane</keyword>
<dbReference type="RefSeq" id="WP_073708648.1">
    <property type="nucleotide sequence ID" value="NZ_MQSU01000001.1"/>
</dbReference>
<dbReference type="EMBL" id="MQSV01000001">
    <property type="protein sequence ID" value="OKL49764.1"/>
    <property type="molecule type" value="Genomic_DNA"/>
</dbReference>
<evidence type="ECO:0000256" key="2">
    <source>
        <dbReference type="SAM" id="Phobius"/>
    </source>
</evidence>
<feature type="region of interest" description="Disordered" evidence="1">
    <location>
        <begin position="51"/>
        <end position="73"/>
    </location>
</feature>
<evidence type="ECO:0000313" key="4">
    <source>
        <dbReference type="Proteomes" id="UP000186785"/>
    </source>
</evidence>
<keyword evidence="2" id="KW-1133">Transmembrane helix</keyword>
<protein>
    <submittedName>
        <fullName evidence="3">Uncharacterized protein</fullName>
    </submittedName>
</protein>